<organism evidence="3 4">
    <name type="scientific">Candidatus Amesbacteria bacterium GW2011_GWA2_47_11</name>
    <dbReference type="NCBI Taxonomy" id="1618357"/>
    <lineage>
        <taxon>Bacteria</taxon>
        <taxon>Candidatus Amesiibacteriota</taxon>
    </lineage>
</organism>
<comment type="caution">
    <text evidence="3">The sequence shown here is derived from an EMBL/GenBank/DDBJ whole genome shotgun (WGS) entry which is preliminary data.</text>
</comment>
<evidence type="ECO:0000256" key="2">
    <source>
        <dbReference type="SAM" id="SignalP"/>
    </source>
</evidence>
<sequence length="379" mass="42186">MSLRGMTVLAAAAVVMAIGAGRAAADGMVIPMPQYWVEETGQKAVIWHEAGKETLIISPVFRGNTREFAWVIPVPARPEVEASRDEVFTALDDFTRPKYPDRYPIPLGIGKGMISEDYEAQVTVVETKRVDIYDIAVLEAQEGRALREWLRENGYEYPTNKDYLLQYYVNKDWFFVAAKVNTEALGYAGSGLREGHATPLEISFSSNQIIYPLRISGPGATQVTPAVRMAPTVAVDTEELIVEPKTMPGYPRGWGTDGWVNLVLYVFSDHKKYVPGFNTEYAGSVQAKTIERMSVDEEGKPWMTASKKMYLTKLTRQMSAAQMNEDLVLRDAADNRAVGGVSPWLDSPVRVALILGGPIALELVVVGYIWYSYSKRRRG</sequence>
<proteinExistence type="predicted"/>
<keyword evidence="1" id="KW-0812">Transmembrane</keyword>
<gene>
    <name evidence="3" type="ORF">UX78_C0018G0014</name>
</gene>
<accession>A0A0G1TNA7</accession>
<dbReference type="InterPro" id="IPR019283">
    <property type="entry name" value="DUF2330"/>
</dbReference>
<evidence type="ECO:0000256" key="1">
    <source>
        <dbReference type="SAM" id="Phobius"/>
    </source>
</evidence>
<keyword evidence="1" id="KW-0472">Membrane</keyword>
<protein>
    <recommendedName>
        <fullName evidence="5">DUF2330 domain-containing protein</fullName>
    </recommendedName>
</protein>
<evidence type="ECO:0000313" key="3">
    <source>
        <dbReference type="EMBL" id="KKU55618.1"/>
    </source>
</evidence>
<dbReference type="EMBL" id="LCNM01000018">
    <property type="protein sequence ID" value="KKU55618.1"/>
    <property type="molecule type" value="Genomic_DNA"/>
</dbReference>
<reference evidence="3 4" key="1">
    <citation type="journal article" date="2015" name="Nature">
        <title>rRNA introns, odd ribosomes, and small enigmatic genomes across a large radiation of phyla.</title>
        <authorList>
            <person name="Brown C.T."/>
            <person name="Hug L.A."/>
            <person name="Thomas B.C."/>
            <person name="Sharon I."/>
            <person name="Castelle C.J."/>
            <person name="Singh A."/>
            <person name="Wilkins M.J."/>
            <person name="Williams K.H."/>
            <person name="Banfield J.F."/>
        </authorList>
    </citation>
    <scope>NUCLEOTIDE SEQUENCE [LARGE SCALE GENOMIC DNA]</scope>
</reference>
<keyword evidence="1" id="KW-1133">Transmembrane helix</keyword>
<evidence type="ECO:0000313" key="4">
    <source>
        <dbReference type="Proteomes" id="UP000034607"/>
    </source>
</evidence>
<evidence type="ECO:0008006" key="5">
    <source>
        <dbReference type="Google" id="ProtNLM"/>
    </source>
</evidence>
<feature type="transmembrane region" description="Helical" evidence="1">
    <location>
        <begin position="351"/>
        <end position="371"/>
    </location>
</feature>
<dbReference type="Proteomes" id="UP000034607">
    <property type="component" value="Unassembled WGS sequence"/>
</dbReference>
<name>A0A0G1TNA7_9BACT</name>
<dbReference type="Pfam" id="PF10092">
    <property type="entry name" value="DUF2330"/>
    <property type="match status" value="1"/>
</dbReference>
<keyword evidence="2" id="KW-0732">Signal</keyword>
<feature type="signal peptide" evidence="2">
    <location>
        <begin position="1"/>
        <end position="25"/>
    </location>
</feature>
<feature type="chain" id="PRO_5002539905" description="DUF2330 domain-containing protein" evidence="2">
    <location>
        <begin position="26"/>
        <end position="379"/>
    </location>
</feature>
<dbReference type="AlphaFoldDB" id="A0A0G1TNA7"/>